<organism evidence="3 4">
    <name type="scientific">Muricaecibacterium torontonense</name>
    <dbReference type="NCBI Taxonomy" id="3032871"/>
    <lineage>
        <taxon>Bacteria</taxon>
        <taxon>Bacillati</taxon>
        <taxon>Actinomycetota</taxon>
        <taxon>Coriobacteriia</taxon>
        <taxon>Coriobacteriales</taxon>
        <taxon>Atopobiaceae</taxon>
        <taxon>Muricaecibacterium</taxon>
    </lineage>
</organism>
<evidence type="ECO:0000313" key="3">
    <source>
        <dbReference type="EMBL" id="TGY63088.1"/>
    </source>
</evidence>
<proteinExistence type="predicted"/>
<dbReference type="Proteomes" id="UP000310263">
    <property type="component" value="Unassembled WGS sequence"/>
</dbReference>
<feature type="compositionally biased region" description="Basic residues" evidence="1">
    <location>
        <begin position="107"/>
        <end position="116"/>
    </location>
</feature>
<protein>
    <submittedName>
        <fullName evidence="3">Uncharacterized protein</fullName>
    </submittedName>
</protein>
<name>A0A4S2F2C3_9ACTN</name>
<keyword evidence="4" id="KW-1185">Reference proteome</keyword>
<keyword evidence="2" id="KW-0812">Transmembrane</keyword>
<dbReference type="EMBL" id="SRYE01000001">
    <property type="protein sequence ID" value="TGY63088.1"/>
    <property type="molecule type" value="Genomic_DNA"/>
</dbReference>
<feature type="region of interest" description="Disordered" evidence="1">
    <location>
        <begin position="97"/>
        <end position="129"/>
    </location>
</feature>
<feature type="transmembrane region" description="Helical" evidence="2">
    <location>
        <begin position="21"/>
        <end position="40"/>
    </location>
</feature>
<accession>A0A4S2F2C3</accession>
<keyword evidence="2" id="KW-1133">Transmembrane helix</keyword>
<dbReference type="AlphaFoldDB" id="A0A4S2F2C3"/>
<dbReference type="RefSeq" id="WP_136011713.1">
    <property type="nucleotide sequence ID" value="NZ_SRYE01000001.1"/>
</dbReference>
<evidence type="ECO:0000256" key="1">
    <source>
        <dbReference type="SAM" id="MobiDB-lite"/>
    </source>
</evidence>
<feature type="compositionally biased region" description="Basic and acidic residues" evidence="1">
    <location>
        <begin position="97"/>
        <end position="106"/>
    </location>
</feature>
<reference evidence="3 4" key="1">
    <citation type="submission" date="2019-04" db="EMBL/GenBank/DDBJ databases">
        <title>Microbes associate with the intestines of laboratory mice.</title>
        <authorList>
            <person name="Navarre W."/>
            <person name="Wong E."/>
            <person name="Huang K."/>
            <person name="Tropini C."/>
            <person name="Ng K."/>
            <person name="Yu B."/>
        </authorList>
    </citation>
    <scope>NUCLEOTIDE SEQUENCE [LARGE SCALE GENOMIC DNA]</scope>
    <source>
        <strain evidence="3 4">NM07_P-09</strain>
    </source>
</reference>
<evidence type="ECO:0000256" key="2">
    <source>
        <dbReference type="SAM" id="Phobius"/>
    </source>
</evidence>
<evidence type="ECO:0000313" key="4">
    <source>
        <dbReference type="Proteomes" id="UP000310263"/>
    </source>
</evidence>
<sequence length="129" mass="14448">MSKKKAAQAPAINPRPLGLGRPAWIALTLIDLFLFVVGALSGRIDLSLGALALIFIIEHYAHDLLVAPYERRQERLRAQYGIKGQITPEQSREAIKEFRRERQERKAQRKALKKQAHAATRPGDGAAEQ</sequence>
<gene>
    <name evidence="3" type="ORF">E5334_00790</name>
</gene>
<keyword evidence="2" id="KW-0472">Membrane</keyword>
<comment type="caution">
    <text evidence="3">The sequence shown here is derived from an EMBL/GenBank/DDBJ whole genome shotgun (WGS) entry which is preliminary data.</text>
</comment>